<evidence type="ECO:0000259" key="11">
    <source>
        <dbReference type="Pfam" id="PF24598"/>
    </source>
</evidence>
<dbReference type="EMBL" id="KN847334">
    <property type="protein sequence ID" value="KIW44762.1"/>
    <property type="molecule type" value="Genomic_DNA"/>
</dbReference>
<dbReference type="Pfam" id="PF24598">
    <property type="entry name" value="DOP1_C"/>
    <property type="match status" value="1"/>
</dbReference>
<dbReference type="InterPro" id="IPR007249">
    <property type="entry name" value="DOP1_N"/>
</dbReference>
<dbReference type="GO" id="GO:0005802">
    <property type="term" value="C:trans-Golgi network"/>
    <property type="evidence" value="ECO:0007669"/>
    <property type="project" value="TreeGrafter"/>
</dbReference>
<name>A0A0D2C4P1_9EURO</name>
<feature type="region of interest" description="Disordered" evidence="8">
    <location>
        <begin position="326"/>
        <end position="346"/>
    </location>
</feature>
<protein>
    <submittedName>
        <fullName evidence="12">Uncharacterized protein</fullName>
    </submittedName>
</protein>
<dbReference type="PANTHER" id="PTHR14042:SF24">
    <property type="entry name" value="PROTEIN DOPEY-1 HOMOLOG"/>
    <property type="match status" value="1"/>
</dbReference>
<evidence type="ECO:0000256" key="4">
    <source>
        <dbReference type="ARBA" id="ARBA00023034"/>
    </source>
</evidence>
<dbReference type="GO" id="GO:0000139">
    <property type="term" value="C:Golgi membrane"/>
    <property type="evidence" value="ECO:0007669"/>
    <property type="project" value="UniProtKB-SubCell"/>
</dbReference>
<dbReference type="Pfam" id="PF04118">
    <property type="entry name" value="Dopey_N"/>
    <property type="match status" value="1"/>
</dbReference>
<keyword evidence="2" id="KW-0813">Transport</keyword>
<comment type="similarity">
    <text evidence="6">Belongs to the DOP1 family.</text>
</comment>
<evidence type="ECO:0000256" key="8">
    <source>
        <dbReference type="SAM" id="MobiDB-lite"/>
    </source>
</evidence>
<evidence type="ECO:0000256" key="2">
    <source>
        <dbReference type="ARBA" id="ARBA00022448"/>
    </source>
</evidence>
<dbReference type="InterPro" id="IPR040314">
    <property type="entry name" value="DOP1"/>
</dbReference>
<keyword evidence="4" id="KW-0333">Golgi apparatus</keyword>
<dbReference type="GO" id="GO:0005829">
    <property type="term" value="C:cytosol"/>
    <property type="evidence" value="ECO:0007669"/>
    <property type="project" value="GOC"/>
</dbReference>
<comment type="subcellular location">
    <subcellularLocation>
        <location evidence="1">Golgi apparatus membrane</location>
        <topology evidence="1">Peripheral membrane protein</topology>
    </subcellularLocation>
</comment>
<feature type="domain" description="DOP1 N-terminal" evidence="9">
    <location>
        <begin position="7"/>
        <end position="319"/>
    </location>
</feature>
<evidence type="ECO:0000256" key="6">
    <source>
        <dbReference type="ARBA" id="ARBA00046326"/>
    </source>
</evidence>
<accession>A0A0D2C4P1</accession>
<dbReference type="PANTHER" id="PTHR14042">
    <property type="entry name" value="DOPEY-RELATED"/>
    <property type="match status" value="1"/>
</dbReference>
<dbReference type="HOGENOM" id="CLU_001197_1_0_1"/>
<evidence type="ECO:0000259" key="9">
    <source>
        <dbReference type="Pfam" id="PF04118"/>
    </source>
</evidence>
<dbReference type="GO" id="GO:0015031">
    <property type="term" value="P:protein transport"/>
    <property type="evidence" value="ECO:0007669"/>
    <property type="project" value="UniProtKB-KW"/>
</dbReference>
<keyword evidence="5" id="KW-0472">Membrane</keyword>
<dbReference type="InterPro" id="IPR016024">
    <property type="entry name" value="ARM-type_fold"/>
</dbReference>
<proteinExistence type="inferred from homology"/>
<feature type="compositionally biased region" description="Polar residues" evidence="8">
    <location>
        <begin position="327"/>
        <end position="341"/>
    </location>
</feature>
<dbReference type="InterPro" id="IPR056457">
    <property type="entry name" value="DOP1_C"/>
</dbReference>
<keyword evidence="13" id="KW-1185">Reference proteome</keyword>
<evidence type="ECO:0000256" key="5">
    <source>
        <dbReference type="ARBA" id="ARBA00023136"/>
    </source>
</evidence>
<dbReference type="Pfam" id="PF24597">
    <property type="entry name" value="TPR_DOP1_M"/>
    <property type="match status" value="1"/>
</dbReference>
<reference evidence="12 13" key="1">
    <citation type="submission" date="2015-01" db="EMBL/GenBank/DDBJ databases">
        <title>The Genome Sequence of Exophiala oligosperma CBS72588.</title>
        <authorList>
            <consortium name="The Broad Institute Genomics Platform"/>
            <person name="Cuomo C."/>
            <person name="de Hoog S."/>
            <person name="Gorbushina A."/>
            <person name="Stielow B."/>
            <person name="Teixiera M."/>
            <person name="Abouelleil A."/>
            <person name="Chapman S.B."/>
            <person name="Priest M."/>
            <person name="Young S.K."/>
            <person name="Wortman J."/>
            <person name="Nusbaum C."/>
            <person name="Birren B."/>
        </authorList>
    </citation>
    <scope>NUCLEOTIDE SEQUENCE [LARGE SCALE GENOMIC DNA]</scope>
    <source>
        <strain evidence="12 13">CBS 72588</strain>
    </source>
</reference>
<feature type="domain" description="DOP1-like C-terminal" evidence="11">
    <location>
        <begin position="1201"/>
        <end position="1649"/>
    </location>
</feature>
<sequence>MSSDPKAVRRYQAGVERALGLFDASNEWADYIAFLSRLGKALQASPPDTDVPFKPILAKYLALCLKPSLPSGVHQKALEVYNLVFTLLGKDGLSRDLSIWLPGISHTLTFASLTTRPLFLALYDDHLLHLSSHVLRPALRATILSLLPGIEEENSEDFDRTFNTINRLRQIFTDDNSEAFFWQSLFLASITSVSKRPGALVYLTKQLPKLGPNGSQDSSQTGFNVEGPVELDTHIKAVTTPEPGLLVRCFATGLQDDQPLVQRGFLDLLVSHLPLNAPLLQHHVAPKDLDVLVTSAMSVVLRRDMSLNRRLWTWFVGREDKREGSADISQPLTIESPSRPNKSVAAPSRHEYFSAYGLDSVVRSLDRMLKKQSPHPVDRARPFRILLSLMDRWVIGKLPVQALFIPAMQDLQQYQRSAPSQTSFDEVFRSANVFFDATEPQVVTSQLFRLLEKNDFELIEFMISNFNLQEEEMVTIHLPMLCLAISDMLAVSTGSTVTENGAQKQGHAYEQPLSRLLEAFISLLPSKSTEGDVHEAQELPRENWMEKLGAVYNEFSHVKKVLVKAVRPALADQILLHNLTLAVLQCLRDESRKSLTGSLVNSLTKAISRSGNLETFGQLNLGERLYDNLVSHSKTSTSGEYEVTRTIARIMDALFAFDANKKVLTDQHLLLLIPALVQRLWEALLPSTPQFHVEAVEQIWNLRVISGALLLVDSKIMDLMCEQPSSSQVADQVARFSTLWMHTRFPQVNAELFSSSHRIEEEDIPWAMLRQPVLHVLDTIDVSEREDPRRVWLSNLPSILPVFRILYSEYLSVADKQLALLGLHRLQKLISIAQTSGTHQGELFALDGSAGMLLDMCMENISNDQSDKETIRMTLSILRVLVEETDIRGAQDLMALLLRRLVNAEADNATQEELLDTLQTIFTRPNIGPPPNELMNILISGISSGKVDSNIDKWITLLCNIVPLYPTQHLLATMLKLTACFCQRIKSYFATLQQLCEKRDSLDPANNDVDISIAKYPERSINNLLAGLEYILARAHTHLADRPTSSDGSINNPAEIVQSRAVANNRLTVILCMQDTIKLCGDIWAWRILRHSSGTVVDTKSFVYLSSRLRTRTRRILEHLSDAEPQECLETLMGMWIEGARRNTEQDATMNLMQSLDGARPKFMMPATFNAIYNRTNPTALDQSQRSSLSVDVTALDLMSFLIAYTKALEDDLLEEIWADCTAFLREVLANPMPHRQILLQLLQFVAVVCQKMENTNFGEISKMRRELADLCARLFTAIFTIRPTGLDSSLQGASDSISGRKGTMQAGNAIHILSECLPVIGNALGDQDKLNNTLTGVAVHITGPALRSKQFPQSVNIDILQLILLMAKSQPNSKIWKKDLLDLFNDGRFFQSPASLADRGWLPLLRQVWLVDKGLMTDLVSKLTAPTTAGLVFGVGAAAARTEADKKTQLILRRIALFLLAGDTDTFVSEIGQIIRRLEELLTATPSSSPSSATRGDIYLVLRAMALSFSQVQLVSIWPIVDVELRDLFTNLQTGEESMFTGYSQIQGAKLLDLLLILKPEEFQPHEWVFVTDTIDAVHPPQDFKSSAIADSLTTRGGKEIELPSVTDNEARRPWLCTELSREAEDAPSLLRPFFRHLSIHAFEDTYSLQAIDLEACRTDLVADVFADWGDR</sequence>
<evidence type="ECO:0000313" key="12">
    <source>
        <dbReference type="EMBL" id="KIW44762.1"/>
    </source>
</evidence>
<dbReference type="RefSeq" id="XP_016264978.1">
    <property type="nucleotide sequence ID" value="XM_016403973.1"/>
</dbReference>
<evidence type="ECO:0000256" key="7">
    <source>
        <dbReference type="SAM" id="Coils"/>
    </source>
</evidence>
<feature type="domain" description="DOP1-like middle TPR" evidence="10">
    <location>
        <begin position="352"/>
        <end position="551"/>
    </location>
</feature>
<gene>
    <name evidence="12" type="ORF">PV06_03210</name>
</gene>
<dbReference type="InterPro" id="IPR056458">
    <property type="entry name" value="TPR_DOP1_M"/>
</dbReference>
<evidence type="ECO:0000256" key="1">
    <source>
        <dbReference type="ARBA" id="ARBA00004395"/>
    </source>
</evidence>
<dbReference type="OrthoDB" id="297643at2759"/>
<dbReference type="SUPFAM" id="SSF48371">
    <property type="entry name" value="ARM repeat"/>
    <property type="match status" value="1"/>
</dbReference>
<keyword evidence="3" id="KW-0653">Protein transport</keyword>
<dbReference type="GO" id="GO:0006895">
    <property type="term" value="P:Golgi to endosome transport"/>
    <property type="evidence" value="ECO:0007669"/>
    <property type="project" value="InterPro"/>
</dbReference>
<evidence type="ECO:0000313" key="13">
    <source>
        <dbReference type="Proteomes" id="UP000053342"/>
    </source>
</evidence>
<organism evidence="12 13">
    <name type="scientific">Exophiala oligosperma</name>
    <dbReference type="NCBI Taxonomy" id="215243"/>
    <lineage>
        <taxon>Eukaryota</taxon>
        <taxon>Fungi</taxon>
        <taxon>Dikarya</taxon>
        <taxon>Ascomycota</taxon>
        <taxon>Pezizomycotina</taxon>
        <taxon>Eurotiomycetes</taxon>
        <taxon>Chaetothyriomycetidae</taxon>
        <taxon>Chaetothyriales</taxon>
        <taxon>Herpotrichiellaceae</taxon>
        <taxon>Exophiala</taxon>
    </lineage>
</organism>
<dbReference type="VEuPathDB" id="FungiDB:PV06_03210"/>
<keyword evidence="7" id="KW-0175">Coiled coil</keyword>
<evidence type="ECO:0000256" key="3">
    <source>
        <dbReference type="ARBA" id="ARBA00022927"/>
    </source>
</evidence>
<dbReference type="GO" id="GO:0005768">
    <property type="term" value="C:endosome"/>
    <property type="evidence" value="ECO:0007669"/>
    <property type="project" value="TreeGrafter"/>
</dbReference>
<feature type="coiled-coil region" evidence="7">
    <location>
        <begin position="887"/>
        <end position="921"/>
    </location>
</feature>
<dbReference type="GeneID" id="27355284"/>
<dbReference type="Proteomes" id="UP000053342">
    <property type="component" value="Unassembled WGS sequence"/>
</dbReference>
<dbReference type="STRING" id="215243.A0A0D2C4P1"/>
<evidence type="ECO:0000259" key="10">
    <source>
        <dbReference type="Pfam" id="PF24597"/>
    </source>
</evidence>